<evidence type="ECO:0000313" key="1">
    <source>
        <dbReference type="EMBL" id="CAB4948959.1"/>
    </source>
</evidence>
<reference evidence="1" key="1">
    <citation type="submission" date="2020-05" db="EMBL/GenBank/DDBJ databases">
        <authorList>
            <person name="Chiriac C."/>
            <person name="Salcher M."/>
            <person name="Ghai R."/>
            <person name="Kavagutti S V."/>
        </authorList>
    </citation>
    <scope>NUCLEOTIDE SEQUENCE</scope>
</reference>
<proteinExistence type="predicted"/>
<organism evidence="1">
    <name type="scientific">freshwater metagenome</name>
    <dbReference type="NCBI Taxonomy" id="449393"/>
    <lineage>
        <taxon>unclassified sequences</taxon>
        <taxon>metagenomes</taxon>
        <taxon>ecological metagenomes</taxon>
    </lineage>
</organism>
<protein>
    <submittedName>
        <fullName evidence="1">Unannotated protein</fullName>
    </submittedName>
</protein>
<dbReference type="AlphaFoldDB" id="A0A6J7K1U9"/>
<gene>
    <name evidence="1" type="ORF">UFOPK3773_01290</name>
</gene>
<name>A0A6J7K1U9_9ZZZZ</name>
<accession>A0A6J7K1U9</accession>
<sequence>MWSDLVASARSAGDAELTTLAVAGVAASAVRSSSWSRKAQAFPGLLTAD</sequence>
<dbReference type="EMBL" id="CAFBNF010000148">
    <property type="protein sequence ID" value="CAB4948959.1"/>
    <property type="molecule type" value="Genomic_DNA"/>
</dbReference>